<evidence type="ECO:0000313" key="2">
    <source>
        <dbReference type="Proteomes" id="UP000602759"/>
    </source>
</evidence>
<dbReference type="EMBL" id="JACOIK010000008">
    <property type="protein sequence ID" value="MBD1433538.1"/>
    <property type="molecule type" value="Genomic_DNA"/>
</dbReference>
<evidence type="ECO:0000313" key="1">
    <source>
        <dbReference type="EMBL" id="MBD1433538.1"/>
    </source>
</evidence>
<protein>
    <submittedName>
        <fullName evidence="1">Uncharacterized protein</fullName>
    </submittedName>
</protein>
<proteinExistence type="predicted"/>
<gene>
    <name evidence="1" type="ORF">H8B06_11920</name>
</gene>
<dbReference type="Proteomes" id="UP000602759">
    <property type="component" value="Unassembled WGS sequence"/>
</dbReference>
<organism evidence="1 2">
    <name type="scientific">Sphingobacterium micropteri</name>
    <dbReference type="NCBI Taxonomy" id="2763501"/>
    <lineage>
        <taxon>Bacteria</taxon>
        <taxon>Pseudomonadati</taxon>
        <taxon>Bacteroidota</taxon>
        <taxon>Sphingobacteriia</taxon>
        <taxon>Sphingobacteriales</taxon>
        <taxon>Sphingobacteriaceae</taxon>
        <taxon>Sphingobacterium</taxon>
    </lineage>
</organism>
<sequence>MGRLRYYLSLTENAQESKMLKAQNYFGLPKFKAWWDAADYDEYYIDGEWNGPWGRDNEPLTEQEWRKK</sequence>
<name>A0ABR7YQA1_9SPHI</name>
<comment type="caution">
    <text evidence="1">The sequence shown here is derived from an EMBL/GenBank/DDBJ whole genome shotgun (WGS) entry which is preliminary data.</text>
</comment>
<accession>A0ABR7YQA1</accession>
<keyword evidence="2" id="KW-1185">Reference proteome</keyword>
<reference evidence="1 2" key="1">
    <citation type="submission" date="2020-08" db="EMBL/GenBank/DDBJ databases">
        <title>Sphingobacterium sp. DN00404 isolated from aquaculture water.</title>
        <authorList>
            <person name="Zhang M."/>
        </authorList>
    </citation>
    <scope>NUCLEOTIDE SEQUENCE [LARGE SCALE GENOMIC DNA]</scope>
    <source>
        <strain evidence="1 2">DN00404</strain>
    </source>
</reference>